<keyword evidence="3" id="KW-1185">Reference proteome</keyword>
<evidence type="ECO:0000313" key="2">
    <source>
        <dbReference type="EMBL" id="MBM2618207.1"/>
    </source>
</evidence>
<protein>
    <recommendedName>
        <fullName evidence="4">ATP synthase F0 subunit 8</fullName>
    </recommendedName>
</protein>
<organism evidence="2 3">
    <name type="scientific">Paractinoplanes ovalisporus</name>
    <dbReference type="NCBI Taxonomy" id="2810368"/>
    <lineage>
        <taxon>Bacteria</taxon>
        <taxon>Bacillati</taxon>
        <taxon>Actinomycetota</taxon>
        <taxon>Actinomycetes</taxon>
        <taxon>Micromonosporales</taxon>
        <taxon>Micromonosporaceae</taxon>
        <taxon>Paractinoplanes</taxon>
    </lineage>
</organism>
<proteinExistence type="predicted"/>
<keyword evidence="1" id="KW-1133">Transmembrane helix</keyword>
<name>A0ABS2AEE1_9ACTN</name>
<evidence type="ECO:0000256" key="1">
    <source>
        <dbReference type="SAM" id="Phobius"/>
    </source>
</evidence>
<dbReference type="EMBL" id="JAENHP010000006">
    <property type="protein sequence ID" value="MBM2618207.1"/>
    <property type="molecule type" value="Genomic_DNA"/>
</dbReference>
<gene>
    <name evidence="2" type="ORF">JIG36_21855</name>
</gene>
<evidence type="ECO:0000313" key="3">
    <source>
        <dbReference type="Proteomes" id="UP000632138"/>
    </source>
</evidence>
<keyword evidence="1" id="KW-0812">Transmembrane</keyword>
<evidence type="ECO:0008006" key="4">
    <source>
        <dbReference type="Google" id="ProtNLM"/>
    </source>
</evidence>
<reference evidence="2 3" key="1">
    <citation type="submission" date="2021-01" db="EMBL/GenBank/DDBJ databases">
        <title>Actinoplanes sp. nov. LDG1-06 isolated from lichen.</title>
        <authorList>
            <person name="Saeng-In P."/>
            <person name="Phongsopitanun W."/>
            <person name="Kanchanasin P."/>
            <person name="Yuki M."/>
            <person name="Kudo T."/>
            <person name="Ohkuma M."/>
            <person name="Tanasupawat S."/>
        </authorList>
    </citation>
    <scope>NUCLEOTIDE SEQUENCE [LARGE SCALE GENOMIC DNA]</scope>
    <source>
        <strain evidence="2 3">LDG1-06</strain>
    </source>
</reference>
<dbReference type="Proteomes" id="UP000632138">
    <property type="component" value="Unassembled WGS sequence"/>
</dbReference>
<keyword evidence="1" id="KW-0472">Membrane</keyword>
<feature type="transmembrane region" description="Helical" evidence="1">
    <location>
        <begin position="22"/>
        <end position="40"/>
    </location>
</feature>
<comment type="caution">
    <text evidence="2">The sequence shown here is derived from an EMBL/GenBank/DDBJ whole genome shotgun (WGS) entry which is preliminary data.</text>
</comment>
<sequence>MEQYLTTASDVTTALFGPESGIPWWAWLLVVVAVFWKVAVREPKTATERDNAMLGEMFGDDNKGKKKKK</sequence>
<dbReference type="RefSeq" id="WP_203378191.1">
    <property type="nucleotide sequence ID" value="NZ_JAENHP010000006.1"/>
</dbReference>
<accession>A0ABS2AEE1</accession>